<dbReference type="RefSeq" id="WP_171707665.1">
    <property type="nucleotide sequence ID" value="NZ_JAAVLW010000001.1"/>
</dbReference>
<feature type="compositionally biased region" description="Polar residues" evidence="1">
    <location>
        <begin position="100"/>
        <end position="120"/>
    </location>
</feature>
<name>A0A7Y4GZ78_9BRAD</name>
<evidence type="ECO:0000256" key="1">
    <source>
        <dbReference type="SAM" id="MobiDB-lite"/>
    </source>
</evidence>
<gene>
    <name evidence="2" type="ORF">HCN50_00305</name>
</gene>
<reference evidence="2 3" key="1">
    <citation type="submission" date="2020-03" db="EMBL/GenBank/DDBJ databases">
        <title>Bradyrhizobium diversity isolated from nodules of Muelleranthus trifoliolatus.</title>
        <authorList>
            <person name="Klepa M."/>
            <person name="Helene L."/>
            <person name="Hungria M."/>
        </authorList>
    </citation>
    <scope>NUCLEOTIDE SEQUENCE [LARGE SCALE GENOMIC DNA]</scope>
    <source>
        <strain evidence="2 3">WSM 1744</strain>
    </source>
</reference>
<feature type="region of interest" description="Disordered" evidence="1">
    <location>
        <begin position="96"/>
        <end position="120"/>
    </location>
</feature>
<sequence>MRLLKALYEHSKATSDPAFVEHLASGTGLTELEAHHAWSYLKDKRLIQTFSIPHTARINAHGIDAIEEAEQHPDQPARSFPAVTYNIVNNTTNIGTAVNSPVQQTAGSSQPDQSKSASTKKTFIERLTSRTTTLTALLVTVTALLAAVPPIRKAANDAYCSVISCPTASPKPSIPSPSASAAPPVSDAPAARRFTFDSFDTLDGSRAKSGTISQISVSIVDNRGRKPDTYVAEWTWSGSGGTQNGSQTVVVDLKSASGATLESLTFPLDRSHCYYPGNPQRFAGDLKNAASLVASIQVSVTAVEGRQGRC</sequence>
<organism evidence="2 3">
    <name type="scientific">Bradyrhizobium archetypum</name>
    <dbReference type="NCBI Taxonomy" id="2721160"/>
    <lineage>
        <taxon>Bacteria</taxon>
        <taxon>Pseudomonadati</taxon>
        <taxon>Pseudomonadota</taxon>
        <taxon>Alphaproteobacteria</taxon>
        <taxon>Hyphomicrobiales</taxon>
        <taxon>Nitrobacteraceae</taxon>
        <taxon>Bradyrhizobium</taxon>
    </lineage>
</organism>
<proteinExistence type="predicted"/>
<dbReference type="EMBL" id="JAAVLW010000001">
    <property type="protein sequence ID" value="NOJ44720.1"/>
    <property type="molecule type" value="Genomic_DNA"/>
</dbReference>
<evidence type="ECO:0000313" key="3">
    <source>
        <dbReference type="Proteomes" id="UP000528734"/>
    </source>
</evidence>
<dbReference type="AlphaFoldDB" id="A0A7Y4GZ78"/>
<keyword evidence="3" id="KW-1185">Reference proteome</keyword>
<protein>
    <submittedName>
        <fullName evidence="2">Uncharacterized protein</fullName>
    </submittedName>
</protein>
<comment type="caution">
    <text evidence="2">The sequence shown here is derived from an EMBL/GenBank/DDBJ whole genome shotgun (WGS) entry which is preliminary data.</text>
</comment>
<dbReference type="Proteomes" id="UP000528734">
    <property type="component" value="Unassembled WGS sequence"/>
</dbReference>
<evidence type="ECO:0000313" key="2">
    <source>
        <dbReference type="EMBL" id="NOJ44720.1"/>
    </source>
</evidence>
<accession>A0A7Y4GZ78</accession>